<evidence type="ECO:0000313" key="2">
    <source>
        <dbReference type="EMBL" id="QIH73992.1"/>
    </source>
</evidence>
<dbReference type="PANTHER" id="PTHR36933">
    <property type="entry name" value="SLL0788 PROTEIN"/>
    <property type="match status" value="1"/>
</dbReference>
<feature type="domain" description="DUF305" evidence="1">
    <location>
        <begin position="48"/>
        <end position="136"/>
    </location>
</feature>
<dbReference type="AlphaFoldDB" id="A0AB37EAY7"/>
<dbReference type="PANTHER" id="PTHR36933:SF1">
    <property type="entry name" value="SLL0788 PROTEIN"/>
    <property type="match status" value="1"/>
</dbReference>
<dbReference type="Gene3D" id="1.20.1260.10">
    <property type="match status" value="1"/>
</dbReference>
<proteinExistence type="predicted"/>
<name>A0AB37EAY7_9CAUL</name>
<dbReference type="EMBL" id="CP048751">
    <property type="protein sequence ID" value="QIH73992.1"/>
    <property type="molecule type" value="Genomic_DNA"/>
</dbReference>
<evidence type="ECO:0000313" key="3">
    <source>
        <dbReference type="Proteomes" id="UP000501325"/>
    </source>
</evidence>
<evidence type="ECO:0000259" key="1">
    <source>
        <dbReference type="Pfam" id="PF03713"/>
    </source>
</evidence>
<dbReference type="InterPro" id="IPR012347">
    <property type="entry name" value="Ferritin-like"/>
</dbReference>
<dbReference type="RefSeq" id="WP_050771654.1">
    <property type="nucleotide sequence ID" value="NZ_CP048751.1"/>
</dbReference>
<sequence length="150" mass="16050">MGSYVGLHHLIYESTDPHVATLLRAESSKHPETGAAPGAFWRGQTHYHGKAGATRAPGAGAAAAMLAQMQHMHDATNAVQVTGDLDHDFTALMIPHHQAAVDMANTYLESGADPELRRLAQHIVETQQQEIRQMRAYGGTPASASSAHAH</sequence>
<accession>A0AB37EAY7</accession>
<protein>
    <submittedName>
        <fullName evidence="2">DUF305 domain-containing protein</fullName>
    </submittedName>
</protein>
<dbReference type="Proteomes" id="UP000501325">
    <property type="component" value="Chromosome"/>
</dbReference>
<gene>
    <name evidence="2" type="ORF">GYM46_14145</name>
</gene>
<dbReference type="KEGG" id="bmed:GYM46_14145"/>
<dbReference type="Pfam" id="PF03713">
    <property type="entry name" value="DUF305"/>
    <property type="match status" value="1"/>
</dbReference>
<reference evidence="2 3" key="1">
    <citation type="submission" date="2020-01" db="EMBL/GenBank/DDBJ databases">
        <authorList>
            <person name="Wang S."/>
        </authorList>
    </citation>
    <scope>NUCLEOTIDE SEQUENCE [LARGE SCALE GENOMIC DNA]</scope>
    <source>
        <strain evidence="2 3">D151-2-6</strain>
    </source>
</reference>
<organism evidence="2 3">
    <name type="scientific">Brevundimonas mediterranea</name>
    <dbReference type="NCBI Taxonomy" id="74329"/>
    <lineage>
        <taxon>Bacteria</taxon>
        <taxon>Pseudomonadati</taxon>
        <taxon>Pseudomonadota</taxon>
        <taxon>Alphaproteobacteria</taxon>
        <taxon>Caulobacterales</taxon>
        <taxon>Caulobacteraceae</taxon>
        <taxon>Brevundimonas</taxon>
    </lineage>
</organism>
<dbReference type="InterPro" id="IPR005183">
    <property type="entry name" value="DUF305_CopM-like"/>
</dbReference>